<keyword evidence="6" id="KW-0511">Multifunctional enzyme</keyword>
<protein>
    <recommendedName>
        <fullName evidence="2">methenyltetrahydrofolate cyclohydrolase</fullName>
        <ecNumber evidence="2">3.5.4.9</ecNumber>
    </recommendedName>
</protein>
<evidence type="ECO:0000256" key="4">
    <source>
        <dbReference type="ARBA" id="ARBA00022801"/>
    </source>
</evidence>
<dbReference type="GO" id="GO:0035999">
    <property type="term" value="P:tetrahydrofolate interconversion"/>
    <property type="evidence" value="ECO:0007669"/>
    <property type="project" value="TreeGrafter"/>
</dbReference>
<dbReference type="GO" id="GO:0005829">
    <property type="term" value="C:cytosol"/>
    <property type="evidence" value="ECO:0007669"/>
    <property type="project" value="TreeGrafter"/>
</dbReference>
<evidence type="ECO:0000259" key="9">
    <source>
        <dbReference type="Pfam" id="PF02882"/>
    </source>
</evidence>
<dbReference type="CDD" id="cd01080">
    <property type="entry name" value="NAD_bind_m-THF_DH_Cyclohyd"/>
    <property type="match status" value="1"/>
</dbReference>
<dbReference type="EMBL" id="GBBI01003452">
    <property type="protein sequence ID" value="JAC15260.1"/>
    <property type="molecule type" value="mRNA"/>
</dbReference>
<dbReference type="PANTHER" id="PTHR48099:SF11">
    <property type="entry name" value="BIFUNCTIONAL METHYLENETETRAHYDROFOLATE DEHYDROGENASE_CYCLOHYDROLASE, MITOCHONDRIAL"/>
    <property type="match status" value="1"/>
</dbReference>
<dbReference type="AlphaFoldDB" id="A0A023F1A8"/>
<keyword evidence="5" id="KW-0560">Oxidoreductase</keyword>
<dbReference type="GO" id="GO:0004488">
    <property type="term" value="F:methylenetetrahydrofolate dehydrogenase (NADP+) activity"/>
    <property type="evidence" value="ECO:0007669"/>
    <property type="project" value="InterPro"/>
</dbReference>
<evidence type="ECO:0000259" key="8">
    <source>
        <dbReference type="Pfam" id="PF00763"/>
    </source>
</evidence>
<name>A0A023F1A8_TRIIF</name>
<dbReference type="HAMAP" id="MF_01576">
    <property type="entry name" value="THF_DHG_CYH"/>
    <property type="match status" value="1"/>
</dbReference>
<dbReference type="FunFam" id="3.40.50.10860:FF:000005">
    <property type="entry name" value="C-1-tetrahydrofolate synthase, cytoplasmic, putative"/>
    <property type="match status" value="1"/>
</dbReference>
<dbReference type="SUPFAM" id="SSF53223">
    <property type="entry name" value="Aminoacid dehydrogenase-like, N-terminal domain"/>
    <property type="match status" value="1"/>
</dbReference>
<dbReference type="Gene3D" id="3.40.50.720">
    <property type="entry name" value="NAD(P)-binding Rossmann-like Domain"/>
    <property type="match status" value="1"/>
</dbReference>
<keyword evidence="4" id="KW-0378">Hydrolase</keyword>
<keyword evidence="3" id="KW-0554">One-carbon metabolism</keyword>
<dbReference type="EC" id="3.5.4.9" evidence="2"/>
<feature type="domain" description="Tetrahydrofolate dehydrogenase/cyclohydrolase NAD(P)-binding" evidence="9">
    <location>
        <begin position="165"/>
        <end position="309"/>
    </location>
</feature>
<proteinExistence type="evidence at transcript level"/>
<accession>A0A023F1A8</accession>
<dbReference type="InterPro" id="IPR020867">
    <property type="entry name" value="THF_DH/CycHdrlase_CS"/>
</dbReference>
<comment type="subunit">
    <text evidence="1">Homodimer.</text>
</comment>
<dbReference type="InterPro" id="IPR020630">
    <property type="entry name" value="THF_DH/CycHdrlase_cat_dom"/>
</dbReference>
<evidence type="ECO:0000313" key="10">
    <source>
        <dbReference type="EMBL" id="JAC15260.1"/>
    </source>
</evidence>
<dbReference type="GO" id="GO:0004477">
    <property type="term" value="F:methenyltetrahydrofolate cyclohydrolase activity"/>
    <property type="evidence" value="ECO:0007669"/>
    <property type="project" value="UniProtKB-EC"/>
</dbReference>
<dbReference type="Pfam" id="PF02882">
    <property type="entry name" value="THF_DHG_CYH_C"/>
    <property type="match status" value="1"/>
</dbReference>
<dbReference type="Gene3D" id="3.40.50.10860">
    <property type="entry name" value="Leucine Dehydrogenase, chain A, domain 1"/>
    <property type="match status" value="1"/>
</dbReference>
<dbReference type="InterPro" id="IPR036291">
    <property type="entry name" value="NAD(P)-bd_dom_sf"/>
</dbReference>
<dbReference type="PRINTS" id="PR00085">
    <property type="entry name" value="THFDHDRGNASE"/>
</dbReference>
<evidence type="ECO:0000256" key="1">
    <source>
        <dbReference type="ARBA" id="ARBA00011738"/>
    </source>
</evidence>
<reference evidence="10" key="1">
    <citation type="journal article" date="2014" name="PLoS Negl. Trop. Dis.">
        <title>An updated insight into the Sialotranscriptome of Triatoma infestans: developmental stage and geographic variations.</title>
        <authorList>
            <person name="Schwarz A."/>
            <person name="Medrano-Mercado N."/>
            <person name="Schaub G.A."/>
            <person name="Struchiner C.J."/>
            <person name="Bargues M.D."/>
            <person name="Levy M.Z."/>
            <person name="Ribeiro J.M."/>
        </authorList>
    </citation>
    <scope>NUCLEOTIDE SEQUENCE</scope>
    <source>
        <strain evidence="10">Chile</strain>
        <tissue evidence="10">Salivary glands</tissue>
    </source>
</reference>
<evidence type="ECO:0000256" key="7">
    <source>
        <dbReference type="ARBA" id="ARBA00036357"/>
    </source>
</evidence>
<sequence>RLHSKLIDGKSLANKVLNELKTNVCKWVEKKNPAPHLSVILVEGNSSNESYVRMKCKAARFVGITTEVYKIPKRTSQTDILKMIDDLNCSSRVDGILIQLPVSEHMDLRELCQKILPSKDVDGFTPDSLGKLCLNEPSFVPCTALAVHHIISSLGQSALRDTNIEGIKTIGKKAVVCGRSKHVGLPIALLLHSSTKLAGIEGLNMSTTICHRHTPFEEVSTFARSADILVTAVGQPNLIRGHMVKPGAVVIDVGFSEIHLEGQKRQVVGDVNMSEVQEVASILSPVPGGVGPVTVAMLMYNTFLAAKNRKKQNFDEL</sequence>
<comment type="catalytic activity">
    <reaction evidence="7">
        <text>(6R)-5,10-methenyltetrahydrofolate + H2O = (6R)-10-formyltetrahydrofolate + H(+)</text>
        <dbReference type="Rhea" id="RHEA:23700"/>
        <dbReference type="ChEBI" id="CHEBI:15377"/>
        <dbReference type="ChEBI" id="CHEBI:15378"/>
        <dbReference type="ChEBI" id="CHEBI:57455"/>
        <dbReference type="ChEBI" id="CHEBI:195366"/>
        <dbReference type="EC" id="3.5.4.9"/>
    </reaction>
</comment>
<feature type="non-terminal residue" evidence="10">
    <location>
        <position position="1"/>
    </location>
</feature>
<dbReference type="PANTHER" id="PTHR48099">
    <property type="entry name" value="C-1-TETRAHYDROFOLATE SYNTHASE, CYTOPLASMIC-RELATED"/>
    <property type="match status" value="1"/>
</dbReference>
<dbReference type="InterPro" id="IPR000672">
    <property type="entry name" value="THF_DH/CycHdrlase"/>
</dbReference>
<feature type="domain" description="Tetrahydrofolate dehydrogenase/cyclohydrolase catalytic" evidence="8">
    <location>
        <begin position="7"/>
        <end position="122"/>
    </location>
</feature>
<dbReference type="PROSITE" id="PS00766">
    <property type="entry name" value="THF_DHG_CYH_1"/>
    <property type="match status" value="1"/>
</dbReference>
<dbReference type="Pfam" id="PF00763">
    <property type="entry name" value="THF_DHG_CYH"/>
    <property type="match status" value="1"/>
</dbReference>
<evidence type="ECO:0000256" key="2">
    <source>
        <dbReference type="ARBA" id="ARBA00012776"/>
    </source>
</evidence>
<dbReference type="InterPro" id="IPR020631">
    <property type="entry name" value="THF_DH/CycHdrlase_NAD-bd_dom"/>
</dbReference>
<evidence type="ECO:0000256" key="5">
    <source>
        <dbReference type="ARBA" id="ARBA00023002"/>
    </source>
</evidence>
<evidence type="ECO:0000256" key="6">
    <source>
        <dbReference type="ARBA" id="ARBA00023268"/>
    </source>
</evidence>
<dbReference type="InterPro" id="IPR046346">
    <property type="entry name" value="Aminoacid_DH-like_N_sf"/>
</dbReference>
<organism evidence="10">
    <name type="scientific">Triatoma infestans</name>
    <name type="common">Assassin bug</name>
    <dbReference type="NCBI Taxonomy" id="30076"/>
    <lineage>
        <taxon>Eukaryota</taxon>
        <taxon>Metazoa</taxon>
        <taxon>Ecdysozoa</taxon>
        <taxon>Arthropoda</taxon>
        <taxon>Hexapoda</taxon>
        <taxon>Insecta</taxon>
        <taxon>Pterygota</taxon>
        <taxon>Neoptera</taxon>
        <taxon>Paraneoptera</taxon>
        <taxon>Hemiptera</taxon>
        <taxon>Heteroptera</taxon>
        <taxon>Panheteroptera</taxon>
        <taxon>Cimicomorpha</taxon>
        <taxon>Reduviidae</taxon>
        <taxon>Triatominae</taxon>
        <taxon>Triatoma</taxon>
    </lineage>
</organism>
<dbReference type="SUPFAM" id="SSF51735">
    <property type="entry name" value="NAD(P)-binding Rossmann-fold domains"/>
    <property type="match status" value="1"/>
</dbReference>
<evidence type="ECO:0000256" key="3">
    <source>
        <dbReference type="ARBA" id="ARBA00022563"/>
    </source>
</evidence>